<dbReference type="Gene3D" id="3.40.720.10">
    <property type="entry name" value="Alkaline Phosphatase, subunit A"/>
    <property type="match status" value="1"/>
</dbReference>
<reference evidence="7" key="1">
    <citation type="journal article" date="2019" name="Int. J. Syst. Evol. Microbiol.">
        <title>The Global Catalogue of Microorganisms (GCM) 10K type strain sequencing project: providing services to taxonomists for standard genome sequencing and annotation.</title>
        <authorList>
            <consortium name="The Broad Institute Genomics Platform"/>
            <consortium name="The Broad Institute Genome Sequencing Center for Infectious Disease"/>
            <person name="Wu L."/>
            <person name="Ma J."/>
        </authorList>
    </citation>
    <scope>NUCLEOTIDE SEQUENCE [LARGE SCALE GENOMIC DNA]</scope>
    <source>
        <strain evidence="7">CECT 7956</strain>
    </source>
</reference>
<dbReference type="InterPro" id="IPR017850">
    <property type="entry name" value="Alkaline_phosphatase_core_sf"/>
</dbReference>
<dbReference type="PANTHER" id="PTHR42693:SF53">
    <property type="entry name" value="ENDO-4-O-SULFATASE"/>
    <property type="match status" value="1"/>
</dbReference>
<gene>
    <name evidence="6" type="ORF">ACFOOI_14605</name>
</gene>
<accession>A0ABV7YY95</accession>
<evidence type="ECO:0000259" key="5">
    <source>
        <dbReference type="Pfam" id="PF00884"/>
    </source>
</evidence>
<dbReference type="Pfam" id="PF00884">
    <property type="entry name" value="Sulfatase"/>
    <property type="match status" value="1"/>
</dbReference>
<dbReference type="PANTHER" id="PTHR42693">
    <property type="entry name" value="ARYLSULFATASE FAMILY MEMBER"/>
    <property type="match status" value="1"/>
</dbReference>
<keyword evidence="7" id="KW-1185">Reference proteome</keyword>
<dbReference type="RefSeq" id="WP_379838743.1">
    <property type="nucleotide sequence ID" value="NZ_JBHRYQ010000001.1"/>
</dbReference>
<protein>
    <submittedName>
        <fullName evidence="6">Sulfatase-like hydrolase/transferase</fullName>
    </submittedName>
</protein>
<dbReference type="InterPro" id="IPR024607">
    <property type="entry name" value="Sulfatase_CS"/>
</dbReference>
<comment type="caution">
    <text evidence="6">The sequence shown here is derived from an EMBL/GenBank/DDBJ whole genome shotgun (WGS) entry which is preliminary data.</text>
</comment>
<feature type="domain" description="Sulfatase N-terminal" evidence="5">
    <location>
        <begin position="30"/>
        <end position="338"/>
    </location>
</feature>
<evidence type="ECO:0000256" key="4">
    <source>
        <dbReference type="ARBA" id="ARBA00022837"/>
    </source>
</evidence>
<evidence type="ECO:0000256" key="3">
    <source>
        <dbReference type="ARBA" id="ARBA00022801"/>
    </source>
</evidence>
<comment type="similarity">
    <text evidence="1">Belongs to the sulfatase family.</text>
</comment>
<name>A0ABV7YY95_9BACT</name>
<dbReference type="SUPFAM" id="SSF53649">
    <property type="entry name" value="Alkaline phosphatase-like"/>
    <property type="match status" value="1"/>
</dbReference>
<dbReference type="EMBL" id="JBHRYQ010000001">
    <property type="protein sequence ID" value="MFC3811891.1"/>
    <property type="molecule type" value="Genomic_DNA"/>
</dbReference>
<dbReference type="InterPro" id="IPR000917">
    <property type="entry name" value="Sulfatase_N"/>
</dbReference>
<evidence type="ECO:0000256" key="1">
    <source>
        <dbReference type="ARBA" id="ARBA00008779"/>
    </source>
</evidence>
<sequence>MFTVLIPLFSACKKAVSIPENGVDTSNGSPNIVFIIADDMGWDAFGKRAGYNGQKANTPTLDSLAKTGITYTNFWVNPVCSPTRASLITGKYSFRTGVGGVDTPPTAVLQNSEVSLQKYISTQTSNAYATALIGKWHLSQNSNLTAPESFEVGYFSGFMSGMVNDYYDWTQTSNGKQETISTYSTTHFVNQSVTWIGQQTKPFFLWLAFNAPHTPFHRPPLELITDKTLTNTQANINKNPLPYYLAAIEAMDKEIARLIAAMPATKRENTVFVFIGDNGTPGQVVQEPYTNHGGKGYLFEGGVNTPLIVSGKNIIRKNETDNSLVQAPDIFATIAELCDGKTSSYKDGNSIKGTFTSKTALKRNYVYTEQFGNTNNDGYTLRNSGYKYIKLENGKEYFYKISADPTESNNLISGTMNAEDLINLDELKKVKTGL</sequence>
<evidence type="ECO:0000313" key="6">
    <source>
        <dbReference type="EMBL" id="MFC3811891.1"/>
    </source>
</evidence>
<keyword evidence="2" id="KW-0479">Metal-binding</keyword>
<evidence type="ECO:0000313" key="7">
    <source>
        <dbReference type="Proteomes" id="UP001595616"/>
    </source>
</evidence>
<keyword evidence="4" id="KW-0106">Calcium</keyword>
<dbReference type="InterPro" id="IPR050738">
    <property type="entry name" value="Sulfatase"/>
</dbReference>
<organism evidence="6 7">
    <name type="scientific">Lacihabitans lacunae</name>
    <dbReference type="NCBI Taxonomy" id="1028214"/>
    <lineage>
        <taxon>Bacteria</taxon>
        <taxon>Pseudomonadati</taxon>
        <taxon>Bacteroidota</taxon>
        <taxon>Cytophagia</taxon>
        <taxon>Cytophagales</taxon>
        <taxon>Leadbetterellaceae</taxon>
        <taxon>Lacihabitans</taxon>
    </lineage>
</organism>
<proteinExistence type="inferred from homology"/>
<dbReference type="Proteomes" id="UP001595616">
    <property type="component" value="Unassembled WGS sequence"/>
</dbReference>
<evidence type="ECO:0000256" key="2">
    <source>
        <dbReference type="ARBA" id="ARBA00022723"/>
    </source>
</evidence>
<dbReference type="PROSITE" id="PS00523">
    <property type="entry name" value="SULFATASE_1"/>
    <property type="match status" value="1"/>
</dbReference>
<keyword evidence="3" id="KW-0378">Hydrolase</keyword>